<dbReference type="Proteomes" id="UP000305539">
    <property type="component" value="Unassembled WGS sequence"/>
</dbReference>
<comment type="caution">
    <text evidence="9">The sequence shown here is derived from an EMBL/GenBank/DDBJ whole genome shotgun (WGS) entry which is preliminary data.</text>
</comment>
<evidence type="ECO:0000256" key="5">
    <source>
        <dbReference type="SAM" id="MobiDB-lite"/>
    </source>
</evidence>
<dbReference type="Gene3D" id="1.10.287.950">
    <property type="entry name" value="Methyl-accepting chemotaxis protein"/>
    <property type="match status" value="1"/>
</dbReference>
<feature type="domain" description="HAMP" evidence="8">
    <location>
        <begin position="69"/>
        <end position="122"/>
    </location>
</feature>
<evidence type="ECO:0000313" key="9">
    <source>
        <dbReference type="EMBL" id="TKC87924.1"/>
    </source>
</evidence>
<evidence type="ECO:0000256" key="2">
    <source>
        <dbReference type="ARBA" id="ARBA00022481"/>
    </source>
</evidence>
<organism evidence="9 10">
    <name type="scientific">Trinickia terrae</name>
    <dbReference type="NCBI Taxonomy" id="2571161"/>
    <lineage>
        <taxon>Bacteria</taxon>
        <taxon>Pseudomonadati</taxon>
        <taxon>Pseudomonadota</taxon>
        <taxon>Betaproteobacteria</taxon>
        <taxon>Burkholderiales</taxon>
        <taxon>Burkholderiaceae</taxon>
        <taxon>Trinickia</taxon>
    </lineage>
</organism>
<dbReference type="AlphaFoldDB" id="A0A4U1I3U7"/>
<dbReference type="SUPFAM" id="SSF58104">
    <property type="entry name" value="Methyl-accepting chemotaxis protein (MCP) signaling domain"/>
    <property type="match status" value="1"/>
</dbReference>
<dbReference type="InterPro" id="IPR051310">
    <property type="entry name" value="MCP_chemotaxis"/>
</dbReference>
<evidence type="ECO:0000259" key="8">
    <source>
        <dbReference type="PROSITE" id="PS50885"/>
    </source>
</evidence>
<feature type="transmembrane region" description="Helical" evidence="6">
    <location>
        <begin position="50"/>
        <end position="72"/>
    </location>
</feature>
<feature type="region of interest" description="Disordered" evidence="5">
    <location>
        <begin position="135"/>
        <end position="160"/>
    </location>
</feature>
<dbReference type="SMART" id="SM00283">
    <property type="entry name" value="MA"/>
    <property type="match status" value="1"/>
</dbReference>
<dbReference type="Pfam" id="PF00015">
    <property type="entry name" value="MCPsignal"/>
    <property type="match status" value="1"/>
</dbReference>
<proteinExistence type="inferred from homology"/>
<dbReference type="PANTHER" id="PTHR43531">
    <property type="entry name" value="PROTEIN ICFG"/>
    <property type="match status" value="1"/>
</dbReference>
<evidence type="ECO:0000256" key="6">
    <source>
        <dbReference type="SAM" id="Phobius"/>
    </source>
</evidence>
<accession>A0A4U1I3U7</accession>
<dbReference type="RefSeq" id="WP_136896188.1">
    <property type="nucleotide sequence ID" value="NZ_SWJE01000008.1"/>
</dbReference>
<dbReference type="InterPro" id="IPR004089">
    <property type="entry name" value="MCPsignal_dom"/>
</dbReference>
<dbReference type="GO" id="GO:0004888">
    <property type="term" value="F:transmembrane signaling receptor activity"/>
    <property type="evidence" value="ECO:0007669"/>
    <property type="project" value="TreeGrafter"/>
</dbReference>
<comment type="similarity">
    <text evidence="3">Belongs to the methyl-accepting chemotaxis (MCP) protein family.</text>
</comment>
<comment type="subcellular location">
    <subcellularLocation>
        <location evidence="1">Membrane</location>
    </subcellularLocation>
</comment>
<dbReference type="FunFam" id="1.10.287.950:FF:000001">
    <property type="entry name" value="Methyl-accepting chemotaxis sensory transducer"/>
    <property type="match status" value="1"/>
</dbReference>
<evidence type="ECO:0000259" key="7">
    <source>
        <dbReference type="PROSITE" id="PS50111"/>
    </source>
</evidence>
<evidence type="ECO:0000256" key="4">
    <source>
        <dbReference type="PROSITE-ProRule" id="PRU00284"/>
    </source>
</evidence>
<keyword evidence="2" id="KW-0488">Methylation</keyword>
<sequence length="380" mass="39456">MRFPALSVRQIILISFGACVAGALATGLVAVAALAGFPVLSAQAAFSIELALAVVLFVAALAGMTSLMRVVYGGLLRMRAKFAELADTLDLSRRAARRSTDEFGRAAAEFDRMLGRIEATVATVYRSTESVSRATSEIASGNQDLSSRTEQQAASLEQTASSMQQLTDVVQQNAGHAQEASELAASAVGLAGRNHAAVTGMVATMEAVSGNANKIADINGLVEGVAFQTNILALNAAVEAARAGEAGRGFAVVAAEVRSLAQRASSAAREIKQLIDASGHSVEQGLNEALGVKDAMGEMQDAIQQMAGLIGAIATASHEQSRSLGEISKAVSQMDDVTQQNAALVEQITAASQALREQAAQLRQTVEQFTLGDGLRDPRA</sequence>
<dbReference type="EMBL" id="SWJE01000008">
    <property type="protein sequence ID" value="TKC87924.1"/>
    <property type="molecule type" value="Genomic_DNA"/>
</dbReference>
<dbReference type="PROSITE" id="PS50111">
    <property type="entry name" value="CHEMOTAXIS_TRANSDUC_2"/>
    <property type="match status" value="1"/>
</dbReference>
<evidence type="ECO:0000256" key="1">
    <source>
        <dbReference type="ARBA" id="ARBA00004370"/>
    </source>
</evidence>
<keyword evidence="10" id="KW-1185">Reference proteome</keyword>
<evidence type="ECO:0000313" key="10">
    <source>
        <dbReference type="Proteomes" id="UP000305539"/>
    </source>
</evidence>
<dbReference type="OrthoDB" id="9147953at2"/>
<dbReference type="GO" id="GO:0007165">
    <property type="term" value="P:signal transduction"/>
    <property type="evidence" value="ECO:0007669"/>
    <property type="project" value="UniProtKB-KW"/>
</dbReference>
<feature type="domain" description="Methyl-accepting transducer" evidence="7">
    <location>
        <begin position="127"/>
        <end position="356"/>
    </location>
</feature>
<dbReference type="GO" id="GO:0006935">
    <property type="term" value="P:chemotaxis"/>
    <property type="evidence" value="ECO:0007669"/>
    <property type="project" value="TreeGrafter"/>
</dbReference>
<evidence type="ECO:0000256" key="3">
    <source>
        <dbReference type="ARBA" id="ARBA00029447"/>
    </source>
</evidence>
<dbReference type="GO" id="GO:0005886">
    <property type="term" value="C:plasma membrane"/>
    <property type="evidence" value="ECO:0007669"/>
    <property type="project" value="TreeGrafter"/>
</dbReference>
<gene>
    <name evidence="9" type="ORF">FAZ69_16825</name>
</gene>
<keyword evidence="6" id="KW-1133">Transmembrane helix</keyword>
<reference evidence="9 10" key="1">
    <citation type="submission" date="2019-04" db="EMBL/GenBank/DDBJ databases">
        <title>Trinickia sp. 7GSK02, isolated from subtropical forest soil.</title>
        <authorList>
            <person name="Gao Z.-H."/>
            <person name="Qiu L.-H."/>
        </authorList>
    </citation>
    <scope>NUCLEOTIDE SEQUENCE [LARGE SCALE GENOMIC DNA]</scope>
    <source>
        <strain evidence="9 10">7GSK02</strain>
    </source>
</reference>
<dbReference type="PANTHER" id="PTHR43531:SF14">
    <property type="entry name" value="METHYL-ACCEPTING CHEMOTAXIS PROTEIN I-RELATED"/>
    <property type="match status" value="1"/>
</dbReference>
<keyword evidence="6" id="KW-0812">Transmembrane</keyword>
<feature type="transmembrane region" description="Helical" evidence="6">
    <location>
        <begin position="12"/>
        <end position="38"/>
    </location>
</feature>
<dbReference type="InterPro" id="IPR003660">
    <property type="entry name" value="HAMP_dom"/>
</dbReference>
<protein>
    <submittedName>
        <fullName evidence="9">Chemotaxis protein</fullName>
    </submittedName>
</protein>
<dbReference type="PROSITE" id="PS50885">
    <property type="entry name" value="HAMP"/>
    <property type="match status" value="1"/>
</dbReference>
<name>A0A4U1I3U7_9BURK</name>
<keyword evidence="6" id="KW-0472">Membrane</keyword>
<keyword evidence="4" id="KW-0807">Transducer</keyword>